<comment type="similarity">
    <text evidence="2 8">Belongs to the glycosyltransferase 92 family.</text>
</comment>
<dbReference type="PANTHER" id="PTHR21645:SF22">
    <property type="entry name" value="GLYCOSYLTRANSFERASE FAMILY 92 PROTEIN"/>
    <property type="match status" value="1"/>
</dbReference>
<evidence type="ECO:0000256" key="8">
    <source>
        <dbReference type="RuleBase" id="RU366017"/>
    </source>
</evidence>
<dbReference type="EMBL" id="JBICBT010000052">
    <property type="protein sequence ID" value="KAL3125046.1"/>
    <property type="molecule type" value="Genomic_DNA"/>
</dbReference>
<dbReference type="InterPro" id="IPR052012">
    <property type="entry name" value="GTase_92"/>
</dbReference>
<evidence type="ECO:0000256" key="4">
    <source>
        <dbReference type="ARBA" id="ARBA00022679"/>
    </source>
</evidence>
<dbReference type="GO" id="GO:0016020">
    <property type="term" value="C:membrane"/>
    <property type="evidence" value="ECO:0007669"/>
    <property type="project" value="UniProtKB-SubCell"/>
</dbReference>
<comment type="subcellular location">
    <subcellularLocation>
        <location evidence="1">Membrane</location>
        <topology evidence="1">Single-pass membrane protein</topology>
    </subcellularLocation>
</comment>
<dbReference type="Pfam" id="PF01697">
    <property type="entry name" value="Glyco_transf_92"/>
    <property type="match status" value="1"/>
</dbReference>
<evidence type="ECO:0000256" key="6">
    <source>
        <dbReference type="ARBA" id="ARBA00022989"/>
    </source>
</evidence>
<evidence type="ECO:0000256" key="7">
    <source>
        <dbReference type="ARBA" id="ARBA00023136"/>
    </source>
</evidence>
<gene>
    <name evidence="9" type="ORF">niasHT_000651</name>
</gene>
<organism evidence="9 10">
    <name type="scientific">Heterodera trifolii</name>
    <dbReference type="NCBI Taxonomy" id="157864"/>
    <lineage>
        <taxon>Eukaryota</taxon>
        <taxon>Metazoa</taxon>
        <taxon>Ecdysozoa</taxon>
        <taxon>Nematoda</taxon>
        <taxon>Chromadorea</taxon>
        <taxon>Rhabditida</taxon>
        <taxon>Tylenchina</taxon>
        <taxon>Tylenchomorpha</taxon>
        <taxon>Tylenchoidea</taxon>
        <taxon>Heteroderidae</taxon>
        <taxon>Heteroderinae</taxon>
        <taxon>Heterodera</taxon>
    </lineage>
</organism>
<evidence type="ECO:0000256" key="2">
    <source>
        <dbReference type="ARBA" id="ARBA00007647"/>
    </source>
</evidence>
<keyword evidence="10" id="KW-1185">Reference proteome</keyword>
<sequence>MLFRRFFLPLRGSACPSSSSSSACPALFCCASPSSVPYLPLPRSSAPSPFPSFSSSASPSVRFVSLLFRLVVVLGGLVFGFALYHRTTNMWTLKNLGDSFLVKRIGRRPIVLGAFHRPPEEQNVRGHFADGKKVLSEAHIERIHQGKRAANDICAWGGHLAECQLAHGTAESIRLTPNRHILSLATSALSDHSIEVPLEKPLHFGPKKFPLVVCVAPMYTYTEWQIMVTGIEVWLALGASKMVFPIQSASADTIQILTEYQRIGIVHLRVWPKWPVLSDANPNGLVLSRGIEESHVNCLHFVKPFAEMVVITDIDDMLMPLDPMKVRPGINVDILKDLFHQHPNAGSLLFEHRDVQFVLPDPSTQNTLRSFNFEFLAHSKWKTSCKVWRMKTRVAVNASRVDTVNMHESGIHRFGFVQVRVPCRQAHFYHLRHSYKNIAINEWPIDMSKLRQMLNERWHFRAESNFSSEMQSKMLARSSVESFEDFDKCMSAINEEHWRMRVSRCLTPHVCFSRLAKNISCVATTGDYAFVHSDGDFISVLRNARFVGSEANCEAPMPRFVTGNHFYTP</sequence>
<keyword evidence="4 8" id="KW-0808">Transferase</keyword>
<evidence type="ECO:0000256" key="1">
    <source>
        <dbReference type="ARBA" id="ARBA00004167"/>
    </source>
</evidence>
<proteinExistence type="inferred from homology"/>
<dbReference type="PROSITE" id="PS51257">
    <property type="entry name" value="PROKAR_LIPOPROTEIN"/>
    <property type="match status" value="1"/>
</dbReference>
<keyword evidence="6" id="KW-1133">Transmembrane helix</keyword>
<dbReference type="Proteomes" id="UP001620626">
    <property type="component" value="Unassembled WGS sequence"/>
</dbReference>
<name>A0ABD2MC16_9BILA</name>
<dbReference type="AlphaFoldDB" id="A0ABD2MC16"/>
<dbReference type="GO" id="GO:0016757">
    <property type="term" value="F:glycosyltransferase activity"/>
    <property type="evidence" value="ECO:0007669"/>
    <property type="project" value="UniProtKB-UniRule"/>
</dbReference>
<protein>
    <recommendedName>
        <fullName evidence="8">Glycosyltransferase family 92 protein</fullName>
        <ecNumber evidence="8">2.4.1.-</ecNumber>
    </recommendedName>
</protein>
<evidence type="ECO:0000313" key="10">
    <source>
        <dbReference type="Proteomes" id="UP001620626"/>
    </source>
</evidence>
<accession>A0ABD2MC16</accession>
<reference evidence="9 10" key="1">
    <citation type="submission" date="2024-10" db="EMBL/GenBank/DDBJ databases">
        <authorList>
            <person name="Kim D."/>
        </authorList>
    </citation>
    <scope>NUCLEOTIDE SEQUENCE [LARGE SCALE GENOMIC DNA]</scope>
    <source>
        <strain evidence="9">BH-2024</strain>
    </source>
</reference>
<keyword evidence="7" id="KW-0472">Membrane</keyword>
<keyword evidence="5" id="KW-0812">Transmembrane</keyword>
<evidence type="ECO:0000256" key="3">
    <source>
        <dbReference type="ARBA" id="ARBA00022676"/>
    </source>
</evidence>
<dbReference type="PANTHER" id="PTHR21645">
    <property type="entry name" value="GLYCOSYLTRANSFERASE FAMILY 92 PROTEIN"/>
    <property type="match status" value="1"/>
</dbReference>
<comment type="caution">
    <text evidence="9">The sequence shown here is derived from an EMBL/GenBank/DDBJ whole genome shotgun (WGS) entry which is preliminary data.</text>
</comment>
<dbReference type="InterPro" id="IPR008166">
    <property type="entry name" value="Glyco_transf_92"/>
</dbReference>
<evidence type="ECO:0000313" key="9">
    <source>
        <dbReference type="EMBL" id="KAL3125046.1"/>
    </source>
</evidence>
<keyword evidence="3 8" id="KW-0328">Glycosyltransferase</keyword>
<dbReference type="EC" id="2.4.1.-" evidence="8"/>
<evidence type="ECO:0000256" key="5">
    <source>
        <dbReference type="ARBA" id="ARBA00022692"/>
    </source>
</evidence>